<evidence type="ECO:0000313" key="3">
    <source>
        <dbReference type="Proteomes" id="UP000004690"/>
    </source>
</evidence>
<dbReference type="Proteomes" id="UP000004690">
    <property type="component" value="Unassembled WGS sequence"/>
</dbReference>
<evidence type="ECO:0000313" key="2">
    <source>
        <dbReference type="EMBL" id="EIJ37780.1"/>
    </source>
</evidence>
<evidence type="ECO:0000259" key="1">
    <source>
        <dbReference type="Pfam" id="PF12728"/>
    </source>
</evidence>
<dbReference type="InterPro" id="IPR009061">
    <property type="entry name" value="DNA-bd_dom_put_sf"/>
</dbReference>
<proteinExistence type="predicted"/>
<dbReference type="EMBL" id="JH651379">
    <property type="protein sequence ID" value="EIJ37780.1"/>
    <property type="molecule type" value="Genomic_DNA"/>
</dbReference>
<protein>
    <recommendedName>
        <fullName evidence="1">Helix-turn-helix domain-containing protein</fullName>
    </recommendedName>
</protein>
<organism evidence="2 3">
    <name type="scientific">Galbibacter orientalis DSM 19592</name>
    <dbReference type="NCBI Taxonomy" id="926559"/>
    <lineage>
        <taxon>Bacteria</taxon>
        <taxon>Pseudomonadati</taxon>
        <taxon>Bacteroidota</taxon>
        <taxon>Flavobacteriia</taxon>
        <taxon>Flavobacteriales</taxon>
        <taxon>Flavobacteriaceae</taxon>
        <taxon>Galbibacter</taxon>
    </lineage>
</organism>
<dbReference type="HOGENOM" id="CLU_149148_1_0_10"/>
<sequence>MNVIQIDLPDCVKNDIERIKFKLGELQKNLQPKDPPEYLTRTEVSEMLKIDISTVHNWTKRGILKAHSIGSRIYYKRSQVESAIVEL</sequence>
<dbReference type="InterPro" id="IPR041657">
    <property type="entry name" value="HTH_17"/>
</dbReference>
<dbReference type="OrthoDB" id="1097811at2"/>
<accession>I3C2D7</accession>
<dbReference type="eggNOG" id="ENOG50330YJ">
    <property type="taxonomic scope" value="Bacteria"/>
</dbReference>
<name>I3C2D7_9FLAO</name>
<gene>
    <name evidence="2" type="ORF">JoomaDRAFT_0746</name>
</gene>
<feature type="domain" description="Helix-turn-helix" evidence="1">
    <location>
        <begin position="38"/>
        <end position="81"/>
    </location>
</feature>
<dbReference type="AlphaFoldDB" id="I3C2D7"/>
<reference evidence="2 3" key="1">
    <citation type="submission" date="2012-02" db="EMBL/GenBank/DDBJ databases">
        <title>Improved High-Quality Draft genome of Joostella marina DSM 19592.</title>
        <authorList>
            <consortium name="US DOE Joint Genome Institute (JGI-PGF)"/>
            <person name="Lucas S."/>
            <person name="Copeland A."/>
            <person name="Lapidus A."/>
            <person name="Bruce D."/>
            <person name="Goodwin L."/>
            <person name="Pitluck S."/>
            <person name="Peters L."/>
            <person name="Chertkov O."/>
            <person name="Ovchinnikova G."/>
            <person name="Kyrpides N."/>
            <person name="Mavromatis K."/>
            <person name="Detter J.C."/>
            <person name="Han C."/>
            <person name="Land M."/>
            <person name="Hauser L."/>
            <person name="Markowitz V."/>
            <person name="Cheng J.-F."/>
            <person name="Hugenholtz P."/>
            <person name="Woyke T."/>
            <person name="Wu D."/>
            <person name="Tindall B."/>
            <person name="Brambilla E."/>
            <person name="Klenk H.-P."/>
            <person name="Eisen J.A."/>
        </authorList>
    </citation>
    <scope>NUCLEOTIDE SEQUENCE [LARGE SCALE GENOMIC DNA]</scope>
    <source>
        <strain evidence="2 3">DSM 19592</strain>
    </source>
</reference>
<dbReference type="STRING" id="926559.JoomaDRAFT_0746"/>
<keyword evidence="3" id="KW-1185">Reference proteome</keyword>
<dbReference type="RefSeq" id="WP_008610818.1">
    <property type="nucleotide sequence ID" value="NZ_JH651379.1"/>
</dbReference>
<dbReference type="Pfam" id="PF12728">
    <property type="entry name" value="HTH_17"/>
    <property type="match status" value="1"/>
</dbReference>
<dbReference type="SUPFAM" id="SSF46955">
    <property type="entry name" value="Putative DNA-binding domain"/>
    <property type="match status" value="1"/>
</dbReference>